<proteinExistence type="predicted"/>
<evidence type="ECO:0000313" key="2">
    <source>
        <dbReference type="EMBL" id="OIJ05097.1"/>
    </source>
</evidence>
<evidence type="ECO:0000313" key="3">
    <source>
        <dbReference type="EMBL" id="QOY37671.1"/>
    </source>
</evidence>
<keyword evidence="1" id="KW-0472">Membrane</keyword>
<reference evidence="2 4" key="1">
    <citation type="submission" date="2016-10" db="EMBL/GenBank/DDBJ databases">
        <title>Draft genome sequences of four alkaliphilic bacteria belonging to the Anaerobacillus genus.</title>
        <authorList>
            <person name="Bassil N.M."/>
            <person name="Lloyd J.R."/>
        </authorList>
    </citation>
    <scope>NUCLEOTIDE SEQUENCE [LARGE SCALE GENOMIC DNA]</scope>
    <source>
        <strain evidence="2 4">NB2006</strain>
    </source>
</reference>
<evidence type="ECO:0000256" key="1">
    <source>
        <dbReference type="SAM" id="Phobius"/>
    </source>
</evidence>
<gene>
    <name evidence="3" type="ORF">AWH56_008860</name>
    <name evidence="2" type="ORF">AWH56_22190</name>
</gene>
<organism evidence="2 4">
    <name type="scientific">Anaerobacillus isosaccharinicus</name>
    <dbReference type="NCBI Taxonomy" id="1532552"/>
    <lineage>
        <taxon>Bacteria</taxon>
        <taxon>Bacillati</taxon>
        <taxon>Bacillota</taxon>
        <taxon>Bacilli</taxon>
        <taxon>Bacillales</taxon>
        <taxon>Bacillaceae</taxon>
        <taxon>Anaerobacillus</taxon>
    </lineage>
</organism>
<dbReference type="EMBL" id="LQXD01000194">
    <property type="protein sequence ID" value="OIJ05097.1"/>
    <property type="molecule type" value="Genomic_DNA"/>
</dbReference>
<dbReference type="RefSeq" id="WP_071319106.1">
    <property type="nucleotide sequence ID" value="NZ_CP063356.2"/>
</dbReference>
<keyword evidence="4" id="KW-1185">Reference proteome</keyword>
<sequence>MKKFIITGGVIIILLVVFIVHLSNENKELKEGIGTNYMYVVNTTAFKTELYMDIEEHEFAEMLDSHKTTLLTMMKSFRFFPDNIEVYASQFFYDQIIDINNYLSNPEPNDLENIISRGKTFHKSLLTIKEQLGENPITWYKEIHYIGLAK</sequence>
<name>A0A1S2KZV7_9BACI</name>
<accession>A0A1S2KZV7</accession>
<reference evidence="3 4" key="2">
    <citation type="journal article" date="2017" name="Genome Announc.">
        <title>Draft Genome Sequences of Four Alkaliphilic Bacteria Belonging to the Anaerobacillus Genus.</title>
        <authorList>
            <person name="Bassil N.M."/>
            <person name="Lloyd J.R."/>
        </authorList>
    </citation>
    <scope>NUCLEOTIDE SEQUENCE [LARGE SCALE GENOMIC DNA]</scope>
    <source>
        <strain evidence="3 4">NB2006</strain>
    </source>
</reference>
<protein>
    <submittedName>
        <fullName evidence="2">Uncharacterized protein</fullName>
    </submittedName>
</protein>
<reference evidence="3" key="4">
    <citation type="submission" date="2020-10" db="EMBL/GenBank/DDBJ databases">
        <authorList>
            <person name="Bassil N.M."/>
            <person name="Lloyd J.R."/>
        </authorList>
    </citation>
    <scope>NUCLEOTIDE SEQUENCE</scope>
    <source>
        <strain evidence="3">NB2006</strain>
    </source>
</reference>
<feature type="transmembrane region" description="Helical" evidence="1">
    <location>
        <begin position="6"/>
        <end position="23"/>
    </location>
</feature>
<reference evidence="3 4" key="3">
    <citation type="journal article" date="2019" name="Int. J. Syst. Evol. Microbiol.">
        <title>Anaerobacillus isosaccharinicus sp. nov., an alkaliphilic bacterium which degrades isosaccharinic acid.</title>
        <authorList>
            <person name="Bassil N.M."/>
            <person name="Lloyd J.R."/>
        </authorList>
    </citation>
    <scope>NUCLEOTIDE SEQUENCE [LARGE SCALE GENOMIC DNA]</scope>
    <source>
        <strain evidence="3 4">NB2006</strain>
    </source>
</reference>
<keyword evidence="1" id="KW-1133">Transmembrane helix</keyword>
<evidence type="ECO:0000313" key="4">
    <source>
        <dbReference type="Proteomes" id="UP000180175"/>
    </source>
</evidence>
<dbReference type="KEGG" id="aia:AWH56_008860"/>
<dbReference type="EMBL" id="CP063356">
    <property type="protein sequence ID" value="QOY37671.1"/>
    <property type="molecule type" value="Genomic_DNA"/>
</dbReference>
<dbReference type="Proteomes" id="UP000180175">
    <property type="component" value="Chromosome"/>
</dbReference>
<dbReference type="AlphaFoldDB" id="A0A1S2KZV7"/>
<keyword evidence="1" id="KW-0812">Transmembrane</keyword>